<proteinExistence type="predicted"/>
<evidence type="ECO:0000313" key="4">
    <source>
        <dbReference type="Proteomes" id="UP000309128"/>
    </source>
</evidence>
<dbReference type="PANTHER" id="PTHR44858:SF1">
    <property type="entry name" value="UDP-N-ACETYLGLUCOSAMINE--PEPTIDE N-ACETYLGLUCOSAMINYLTRANSFERASE SPINDLY-RELATED"/>
    <property type="match status" value="1"/>
</dbReference>
<keyword evidence="2" id="KW-0802">TPR repeat</keyword>
<evidence type="ECO:0000313" key="3">
    <source>
        <dbReference type="EMBL" id="TMR25614.1"/>
    </source>
</evidence>
<organism evidence="3 4">
    <name type="scientific">Nonomuraea turkmeniaca</name>
    <dbReference type="NCBI Taxonomy" id="103838"/>
    <lineage>
        <taxon>Bacteria</taxon>
        <taxon>Bacillati</taxon>
        <taxon>Actinomycetota</taxon>
        <taxon>Actinomycetes</taxon>
        <taxon>Streptosporangiales</taxon>
        <taxon>Streptosporangiaceae</taxon>
        <taxon>Nonomuraea</taxon>
    </lineage>
</organism>
<gene>
    <name evidence="3" type="ORF">ETD86_00335</name>
</gene>
<accession>A0A5S4FZB4</accession>
<dbReference type="PANTHER" id="PTHR44858">
    <property type="entry name" value="TETRATRICOPEPTIDE REPEAT PROTEIN 6"/>
    <property type="match status" value="1"/>
</dbReference>
<dbReference type="AlphaFoldDB" id="A0A5S4FZB4"/>
<dbReference type="InterPro" id="IPR019734">
    <property type="entry name" value="TPR_rpt"/>
</dbReference>
<name>A0A5S4FZB4_9ACTN</name>
<evidence type="ECO:0000256" key="1">
    <source>
        <dbReference type="ARBA" id="ARBA00022737"/>
    </source>
</evidence>
<dbReference type="OrthoDB" id="9814944at2"/>
<keyword evidence="4" id="KW-1185">Reference proteome</keyword>
<sequence length="436" mass="48469">MTTMKICASRFVAGPFTLGRVLLRQICYGPLTRREEVVLAFVDSESELLGEHSARPLSLAVGQDQRTRHFSANHLRFLCHAVASIIEERAGLAALELQVCHLAHSDETDRELVDVLRARAAFRGVADPVTIDVSPDHDQGAPTTEPAALRRLLADATAKGFYSAAIAYGHELFSQWHMPASYDPGFHASTRGLARALTAVGRADDALIVHRRLLDHWNHPWVAATSYYAIAMLHARHLGGERRDVDKAVEALGQAFAATERLDDARQRSYYRAFLKNGMAFLEVRRGDINAAVQHMEGDLRALDEELADLSELQHRVVARNNRATLRLHLGQLDGALDDLDFVVSRDPYTAEYRMERALVLHQAGRVNDALADLDFAIDHCVTGPEAYHNRAIIRRELGLLDQSLDDLRFGQHLDPTDDEIGRDLRRALQGAGAHA</sequence>
<dbReference type="EMBL" id="VCKY01000001">
    <property type="protein sequence ID" value="TMR25614.1"/>
    <property type="molecule type" value="Genomic_DNA"/>
</dbReference>
<keyword evidence="1" id="KW-0677">Repeat</keyword>
<protein>
    <submittedName>
        <fullName evidence="3">Uncharacterized protein</fullName>
    </submittedName>
</protein>
<evidence type="ECO:0000256" key="2">
    <source>
        <dbReference type="ARBA" id="ARBA00022803"/>
    </source>
</evidence>
<dbReference type="InterPro" id="IPR011990">
    <property type="entry name" value="TPR-like_helical_dom_sf"/>
</dbReference>
<dbReference type="Gene3D" id="1.25.40.10">
    <property type="entry name" value="Tetratricopeptide repeat domain"/>
    <property type="match status" value="2"/>
</dbReference>
<dbReference type="RefSeq" id="WP_138664023.1">
    <property type="nucleotide sequence ID" value="NZ_VCKY01000001.1"/>
</dbReference>
<dbReference type="InterPro" id="IPR050498">
    <property type="entry name" value="Ycf3"/>
</dbReference>
<reference evidence="3 4" key="1">
    <citation type="submission" date="2019-05" db="EMBL/GenBank/DDBJ databases">
        <title>Draft genome sequence of Nonomuraea turkmeniaca DSM 43926.</title>
        <authorList>
            <person name="Saricaoglu S."/>
            <person name="Isik K."/>
        </authorList>
    </citation>
    <scope>NUCLEOTIDE SEQUENCE [LARGE SCALE GENOMIC DNA]</scope>
    <source>
        <strain evidence="3 4">DSM 43926</strain>
    </source>
</reference>
<dbReference type="SMART" id="SM00028">
    <property type="entry name" value="TPR"/>
    <property type="match status" value="3"/>
</dbReference>
<comment type="caution">
    <text evidence="3">The sequence shown here is derived from an EMBL/GenBank/DDBJ whole genome shotgun (WGS) entry which is preliminary data.</text>
</comment>
<dbReference type="Proteomes" id="UP000309128">
    <property type="component" value="Unassembled WGS sequence"/>
</dbReference>
<dbReference type="SUPFAM" id="SSF48452">
    <property type="entry name" value="TPR-like"/>
    <property type="match status" value="2"/>
</dbReference>